<evidence type="ECO:0000256" key="1">
    <source>
        <dbReference type="SAM" id="MobiDB-lite"/>
    </source>
</evidence>
<evidence type="ECO:0000313" key="2">
    <source>
        <dbReference type="EMBL" id="BBY22213.1"/>
    </source>
</evidence>
<gene>
    <name evidence="2" type="ORF">MSTO_24180</name>
</gene>
<feature type="region of interest" description="Disordered" evidence="1">
    <location>
        <begin position="1"/>
        <end position="40"/>
    </location>
</feature>
<evidence type="ECO:0000313" key="3">
    <source>
        <dbReference type="Proteomes" id="UP000467130"/>
    </source>
</evidence>
<dbReference type="AntiFam" id="ANF00088">
    <property type="entry name" value="Shadow ORF (opposite Fdh)"/>
</dbReference>
<protein>
    <submittedName>
        <fullName evidence="2">Uncharacterized protein</fullName>
    </submittedName>
</protein>
<dbReference type="KEGG" id="msto:MSTO_24180"/>
<feature type="compositionally biased region" description="Basic and acidic residues" evidence="1">
    <location>
        <begin position="98"/>
        <end position="107"/>
    </location>
</feature>
<keyword evidence="3" id="KW-1185">Reference proteome</keyword>
<dbReference type="EMBL" id="AP022587">
    <property type="protein sequence ID" value="BBY22213.1"/>
    <property type="molecule type" value="Genomic_DNA"/>
</dbReference>
<accession>A0A7I7Q7H6</accession>
<name>A0A7I7Q7H6_9MYCO</name>
<reference evidence="2 3" key="1">
    <citation type="journal article" date="2019" name="Emerg. Microbes Infect.">
        <title>Comprehensive subspecies identification of 175 nontuberculous mycobacteria species based on 7547 genomic profiles.</title>
        <authorList>
            <person name="Matsumoto Y."/>
            <person name="Kinjo T."/>
            <person name="Motooka D."/>
            <person name="Nabeya D."/>
            <person name="Jung N."/>
            <person name="Uechi K."/>
            <person name="Horii T."/>
            <person name="Iida T."/>
            <person name="Fujita J."/>
            <person name="Nakamura S."/>
        </authorList>
    </citation>
    <scope>NUCLEOTIDE SEQUENCE [LARGE SCALE GENOMIC DNA]</scope>
    <source>
        <strain evidence="2 3">JCM 17783</strain>
    </source>
</reference>
<feature type="region of interest" description="Disordered" evidence="1">
    <location>
        <begin position="96"/>
        <end position="115"/>
    </location>
</feature>
<sequence>MTATESPQGDVAGVDRRAEAGHDTAAEQPHHSRVSAGVHLRALPGVDEGLLGKGPDAQRRRELGAVREGHLLGGIEGVEAQVRLAALARPALATHRAPVQDHEVTRGDRRHPRPDRLDRARSLMAEQEGELIVDPALAVGEVGVAHPAGLHLHDHLARSRVRDRDRGDLDRRSLGAGDDAPNLLWHKDSFVMRQVQNEPKNVDLLRLTGSR</sequence>
<feature type="compositionally biased region" description="Basic and acidic residues" evidence="1">
    <location>
        <begin position="13"/>
        <end position="30"/>
    </location>
</feature>
<proteinExistence type="predicted"/>
<organism evidence="2 3">
    <name type="scientific">Mycobacterium stomatepiae</name>
    <dbReference type="NCBI Taxonomy" id="470076"/>
    <lineage>
        <taxon>Bacteria</taxon>
        <taxon>Bacillati</taxon>
        <taxon>Actinomycetota</taxon>
        <taxon>Actinomycetes</taxon>
        <taxon>Mycobacteriales</taxon>
        <taxon>Mycobacteriaceae</taxon>
        <taxon>Mycobacterium</taxon>
        <taxon>Mycobacterium simiae complex</taxon>
    </lineage>
</organism>
<dbReference type="Proteomes" id="UP000467130">
    <property type="component" value="Chromosome"/>
</dbReference>
<dbReference type="AlphaFoldDB" id="A0A7I7Q7H6"/>